<sequence>MHVPGEIHYPANVDLTLPREFDGHPCFRDFFSDNGRYSPDSYLRDIYPRDMEMLRLSTSATHAAYLIEPRMRRNVAIEAVDRAIEVSYHTNDTFVPSRNVASPIPPLIPARINTFEPTGRHVYAATNALSGWSDSRVIQHVSPTKVAAEIMRTVYSRR</sequence>
<protein>
    <submittedName>
        <fullName evidence="1">Uncharacterized protein</fullName>
    </submittedName>
</protein>
<organism evidence="1 2">
    <name type="scientific">Psilocybe cf. subviscida</name>
    <dbReference type="NCBI Taxonomy" id="2480587"/>
    <lineage>
        <taxon>Eukaryota</taxon>
        <taxon>Fungi</taxon>
        <taxon>Dikarya</taxon>
        <taxon>Basidiomycota</taxon>
        <taxon>Agaricomycotina</taxon>
        <taxon>Agaricomycetes</taxon>
        <taxon>Agaricomycetidae</taxon>
        <taxon>Agaricales</taxon>
        <taxon>Agaricineae</taxon>
        <taxon>Strophariaceae</taxon>
        <taxon>Psilocybe</taxon>
    </lineage>
</organism>
<dbReference type="EMBL" id="JAACJJ010000003">
    <property type="protein sequence ID" value="KAF5328843.1"/>
    <property type="molecule type" value="Genomic_DNA"/>
</dbReference>
<reference evidence="1 2" key="1">
    <citation type="journal article" date="2020" name="ISME J.">
        <title>Uncovering the hidden diversity of litter-decomposition mechanisms in mushroom-forming fungi.</title>
        <authorList>
            <person name="Floudas D."/>
            <person name="Bentzer J."/>
            <person name="Ahren D."/>
            <person name="Johansson T."/>
            <person name="Persson P."/>
            <person name="Tunlid A."/>
        </authorList>
    </citation>
    <scope>NUCLEOTIDE SEQUENCE [LARGE SCALE GENOMIC DNA]</scope>
    <source>
        <strain evidence="1 2">CBS 101986</strain>
    </source>
</reference>
<name>A0A8H5FA62_9AGAR</name>
<gene>
    <name evidence="1" type="ORF">D9619_011497</name>
</gene>
<accession>A0A8H5FA62</accession>
<dbReference type="AlphaFoldDB" id="A0A8H5FA62"/>
<comment type="caution">
    <text evidence="1">The sequence shown here is derived from an EMBL/GenBank/DDBJ whole genome shotgun (WGS) entry which is preliminary data.</text>
</comment>
<proteinExistence type="predicted"/>
<dbReference type="Proteomes" id="UP000567179">
    <property type="component" value="Unassembled WGS sequence"/>
</dbReference>
<evidence type="ECO:0000313" key="1">
    <source>
        <dbReference type="EMBL" id="KAF5328843.1"/>
    </source>
</evidence>
<dbReference type="OrthoDB" id="3235313at2759"/>
<evidence type="ECO:0000313" key="2">
    <source>
        <dbReference type="Proteomes" id="UP000567179"/>
    </source>
</evidence>
<keyword evidence="2" id="KW-1185">Reference proteome</keyword>